<dbReference type="Proteomes" id="UP000678393">
    <property type="component" value="Unassembled WGS sequence"/>
</dbReference>
<evidence type="ECO:0008006" key="8">
    <source>
        <dbReference type="Google" id="ProtNLM"/>
    </source>
</evidence>
<protein>
    <recommendedName>
        <fullName evidence="8">Dermatopontin</fullName>
    </recommendedName>
</protein>
<evidence type="ECO:0000256" key="2">
    <source>
        <dbReference type="ARBA" id="ARBA00008712"/>
    </source>
</evidence>
<feature type="signal peptide" evidence="5">
    <location>
        <begin position="1"/>
        <end position="18"/>
    </location>
</feature>
<dbReference type="GO" id="GO:0031012">
    <property type="term" value="C:extracellular matrix"/>
    <property type="evidence" value="ECO:0007669"/>
    <property type="project" value="TreeGrafter"/>
</dbReference>
<reference evidence="6" key="1">
    <citation type="submission" date="2021-04" db="EMBL/GenBank/DDBJ databases">
        <authorList>
            <consortium name="Molecular Ecology Group"/>
        </authorList>
    </citation>
    <scope>NUCLEOTIDE SEQUENCE</scope>
</reference>
<dbReference type="PANTHER" id="PTHR15040">
    <property type="entry name" value="DERMATOPONTIN-RELATED"/>
    <property type="match status" value="1"/>
</dbReference>
<evidence type="ECO:0000313" key="6">
    <source>
        <dbReference type="EMBL" id="CAG5128367.1"/>
    </source>
</evidence>
<evidence type="ECO:0000256" key="3">
    <source>
        <dbReference type="ARBA" id="ARBA00022525"/>
    </source>
</evidence>
<evidence type="ECO:0000256" key="1">
    <source>
        <dbReference type="ARBA" id="ARBA00004613"/>
    </source>
</evidence>
<keyword evidence="7" id="KW-1185">Reference proteome</keyword>
<dbReference type="EMBL" id="CAJHNH020003028">
    <property type="protein sequence ID" value="CAG5128367.1"/>
    <property type="molecule type" value="Genomic_DNA"/>
</dbReference>
<comment type="caution">
    <text evidence="6">The sequence shown here is derived from an EMBL/GenBank/DDBJ whole genome shotgun (WGS) entry which is preliminary data.</text>
</comment>
<name>A0A8S3ZG24_9EUPU</name>
<keyword evidence="5" id="KW-0732">Signal</keyword>
<feature type="chain" id="PRO_5035874067" description="Dermatopontin" evidence="5">
    <location>
        <begin position="19"/>
        <end position="178"/>
    </location>
</feature>
<dbReference type="PANTHER" id="PTHR15040:SF1">
    <property type="entry name" value="DERMATOPONTIN-LIKE ISOFORM X1"/>
    <property type="match status" value="1"/>
</dbReference>
<dbReference type="OrthoDB" id="5975249at2759"/>
<comment type="subcellular location">
    <subcellularLocation>
        <location evidence="1">Secreted</location>
    </subcellularLocation>
</comment>
<evidence type="ECO:0000256" key="4">
    <source>
        <dbReference type="ARBA" id="ARBA00023157"/>
    </source>
</evidence>
<comment type="similarity">
    <text evidence="2">Belongs to the dermatopontin family.</text>
</comment>
<evidence type="ECO:0000256" key="5">
    <source>
        <dbReference type="SAM" id="SignalP"/>
    </source>
</evidence>
<dbReference type="GO" id="GO:0030199">
    <property type="term" value="P:collagen fibril organization"/>
    <property type="evidence" value="ECO:0007669"/>
    <property type="project" value="TreeGrafter"/>
</dbReference>
<proteinExistence type="inferred from homology"/>
<dbReference type="AlphaFoldDB" id="A0A8S3ZG24"/>
<dbReference type="GO" id="GO:0005615">
    <property type="term" value="C:extracellular space"/>
    <property type="evidence" value="ECO:0007669"/>
    <property type="project" value="TreeGrafter"/>
</dbReference>
<accession>A0A8S3ZG24</accession>
<keyword evidence="3" id="KW-0964">Secreted</keyword>
<dbReference type="InterPro" id="IPR026645">
    <property type="entry name" value="Dermatopontin"/>
</dbReference>
<gene>
    <name evidence="6" type="ORF">CUNI_LOCUS13925</name>
</gene>
<dbReference type="Pfam" id="PF14704">
    <property type="entry name" value="DERM"/>
    <property type="match status" value="1"/>
</dbReference>
<evidence type="ECO:0000313" key="7">
    <source>
        <dbReference type="Proteomes" id="UP000678393"/>
    </source>
</evidence>
<sequence>MSVSRGLVLTLLCVACNGQWMTEYDQHFKIECPDQQIIKSLESQHDNKYEDRVWNMICALATNEIRIGACEWSGYVNNYDELLEYQCADERIIAGIESIHENAYEDRKYSFKCCVPEGVVAHSCEITPYVNDYDKLFNYRVPDGFAIKGVDSVHDNHYEDRIFKFEICKLDRATIVGK</sequence>
<keyword evidence="4" id="KW-1015">Disulfide bond</keyword>
<organism evidence="6 7">
    <name type="scientific">Candidula unifasciata</name>
    <dbReference type="NCBI Taxonomy" id="100452"/>
    <lineage>
        <taxon>Eukaryota</taxon>
        <taxon>Metazoa</taxon>
        <taxon>Spiralia</taxon>
        <taxon>Lophotrochozoa</taxon>
        <taxon>Mollusca</taxon>
        <taxon>Gastropoda</taxon>
        <taxon>Heterobranchia</taxon>
        <taxon>Euthyneura</taxon>
        <taxon>Panpulmonata</taxon>
        <taxon>Eupulmonata</taxon>
        <taxon>Stylommatophora</taxon>
        <taxon>Helicina</taxon>
        <taxon>Helicoidea</taxon>
        <taxon>Geomitridae</taxon>
        <taxon>Candidula</taxon>
    </lineage>
</organism>